<keyword evidence="4" id="KW-1003">Cell membrane</keyword>
<evidence type="ECO:0000313" key="12">
    <source>
        <dbReference type="Proteomes" id="UP000001818"/>
    </source>
</evidence>
<feature type="transmembrane region" description="Helical" evidence="9">
    <location>
        <begin position="364"/>
        <end position="382"/>
    </location>
</feature>
<evidence type="ECO:0000313" key="11">
    <source>
        <dbReference type="EMBL" id="ABE37397.1"/>
    </source>
</evidence>
<keyword evidence="7" id="KW-0406">Ion transport</keyword>
<keyword evidence="6 9" id="KW-1133">Transmembrane helix</keyword>
<evidence type="ECO:0000256" key="5">
    <source>
        <dbReference type="ARBA" id="ARBA00022692"/>
    </source>
</evidence>
<organism evidence="11 12">
    <name type="scientific">Rhodopseudomonas palustris (strain BisB5)</name>
    <dbReference type="NCBI Taxonomy" id="316057"/>
    <lineage>
        <taxon>Bacteria</taxon>
        <taxon>Pseudomonadati</taxon>
        <taxon>Pseudomonadota</taxon>
        <taxon>Alphaproteobacteria</taxon>
        <taxon>Hyphomicrobiales</taxon>
        <taxon>Nitrobacteraceae</taxon>
        <taxon>Rhodopseudomonas</taxon>
    </lineage>
</organism>
<evidence type="ECO:0000256" key="3">
    <source>
        <dbReference type="ARBA" id="ARBA00022449"/>
    </source>
</evidence>
<name>Q13EU2_RHOPS</name>
<protein>
    <submittedName>
        <fullName evidence="11">Sodium/hydrogen exchanger</fullName>
    </submittedName>
</protein>
<feature type="domain" description="Transporter-associated" evidence="10">
    <location>
        <begin position="490"/>
        <end position="569"/>
    </location>
</feature>
<dbReference type="GO" id="GO:0005886">
    <property type="term" value="C:plasma membrane"/>
    <property type="evidence" value="ECO:0007669"/>
    <property type="project" value="UniProtKB-SubCell"/>
</dbReference>
<dbReference type="InterPro" id="IPR005170">
    <property type="entry name" value="Transptr-assoc_dom"/>
</dbReference>
<keyword evidence="8 9" id="KW-0472">Membrane</keyword>
<dbReference type="SMART" id="SM01091">
    <property type="entry name" value="CorC_HlyC"/>
    <property type="match status" value="1"/>
</dbReference>
<dbReference type="PANTHER" id="PTHR32507:SF7">
    <property type="entry name" value="K(+)_H(+) ANTIPORTER NHAP2"/>
    <property type="match status" value="1"/>
</dbReference>
<dbReference type="NCBIfam" id="NF003714">
    <property type="entry name" value="PRK05326.1-1"/>
    <property type="match status" value="1"/>
</dbReference>
<feature type="transmembrane region" description="Helical" evidence="9">
    <location>
        <begin position="228"/>
        <end position="258"/>
    </location>
</feature>
<accession>Q13EU2</accession>
<evidence type="ECO:0000256" key="1">
    <source>
        <dbReference type="ARBA" id="ARBA00004651"/>
    </source>
</evidence>
<dbReference type="SUPFAM" id="SSF56176">
    <property type="entry name" value="FAD-binding/transporter-associated domain-like"/>
    <property type="match status" value="1"/>
</dbReference>
<evidence type="ECO:0000256" key="6">
    <source>
        <dbReference type="ARBA" id="ARBA00022989"/>
    </source>
</evidence>
<dbReference type="Gene3D" id="1.20.1530.20">
    <property type="match status" value="1"/>
</dbReference>
<dbReference type="NCBIfam" id="NF003715">
    <property type="entry name" value="PRK05326.1-2"/>
    <property type="match status" value="1"/>
</dbReference>
<dbReference type="Proteomes" id="UP000001818">
    <property type="component" value="Chromosome"/>
</dbReference>
<dbReference type="STRING" id="316057.RPD_0157"/>
<evidence type="ECO:0000256" key="7">
    <source>
        <dbReference type="ARBA" id="ARBA00023065"/>
    </source>
</evidence>
<feature type="transmembrane region" description="Helical" evidence="9">
    <location>
        <begin position="335"/>
        <end position="357"/>
    </location>
</feature>
<feature type="transmembrane region" description="Helical" evidence="9">
    <location>
        <begin position="89"/>
        <end position="111"/>
    </location>
</feature>
<feature type="transmembrane region" description="Helical" evidence="9">
    <location>
        <begin position="167"/>
        <end position="191"/>
    </location>
</feature>
<evidence type="ECO:0000256" key="9">
    <source>
        <dbReference type="SAM" id="Phobius"/>
    </source>
</evidence>
<sequence length="596" mass="63465">MDSLDTVSITILLGAILVMAGILSSLLALRFGAPLLLVFLVLGMLAGEAGPGGLRFDDLSTTYLVGSVALALILFDGGLRTRFQTIKAVLAPSMGLATAGVLLTALITAPVAHYALDLSWTEALLAGAVVASTDAAAVFLLVHSQGLRLRPRVGATLEVESGTNDPFAVFLTLMLVELITRGGSTIWYVIFEFVREAALGTVIGVVGGRAVVMALNRVALPQGLHAPFVTTAALVVFGAAQMLHASGFLAVYLAGMIIGNQPTRAHNSVVAFLDAATWLAQIVMFVLLGLLVSPQRLMMSIGPAVLVALALMLVARPVAVFLCLAPFRFNWRERLFIAWVGLRGAVAIFLASIPMMVGLPKAHLYFDVAFVVVIISLLLQGWTLGPAARKLHIALQRTDRGPRRIELDLPGQLEQQLVGYAVRPKSLFLRRGLVPSWSKPTLVIRDERILTPEEADPVAAGDYVYLLAPPEKAEALDRFFVDMPPSTAPDPHLLGDFVVPGETSLGDLAAAYGVSVQAGEEALTLADYFDIHLDRAPTVNATVALDSIVLVARSLGGGRVNVVGLRLPEDDDAPPPTRVQKARRKLSKVWSTLSGV</sequence>
<dbReference type="PANTHER" id="PTHR32507">
    <property type="entry name" value="NA(+)/H(+) ANTIPORTER 1"/>
    <property type="match status" value="1"/>
</dbReference>
<reference evidence="11 12" key="1">
    <citation type="submission" date="2006-03" db="EMBL/GenBank/DDBJ databases">
        <title>Complete sequence of Rhodopseudomonas palustris BisB5.</title>
        <authorList>
            <consortium name="US DOE Joint Genome Institute"/>
            <person name="Copeland A."/>
            <person name="Lucas S."/>
            <person name="Lapidus A."/>
            <person name="Barry K."/>
            <person name="Detter J.C."/>
            <person name="Glavina del Rio T."/>
            <person name="Hammon N."/>
            <person name="Israni S."/>
            <person name="Dalin E."/>
            <person name="Tice H."/>
            <person name="Pitluck S."/>
            <person name="Chain P."/>
            <person name="Malfatti S."/>
            <person name="Shin M."/>
            <person name="Vergez L."/>
            <person name="Schmutz J."/>
            <person name="Larimer F."/>
            <person name="Land M."/>
            <person name="Hauser L."/>
            <person name="Pelletier D.A."/>
            <person name="Kyrpides N."/>
            <person name="Lykidis A."/>
            <person name="Oda Y."/>
            <person name="Harwood C.S."/>
            <person name="Richardson P."/>
        </authorList>
    </citation>
    <scope>NUCLEOTIDE SEQUENCE [LARGE SCALE GENOMIC DNA]</scope>
    <source>
        <strain evidence="11 12">BisB5</strain>
    </source>
</reference>
<keyword evidence="5 9" id="KW-0812">Transmembrane</keyword>
<proteinExistence type="predicted"/>
<feature type="transmembrane region" description="Helical" evidence="9">
    <location>
        <begin position="197"/>
        <end position="216"/>
    </location>
</feature>
<dbReference type="GO" id="GO:1902600">
    <property type="term" value="P:proton transmembrane transport"/>
    <property type="evidence" value="ECO:0007669"/>
    <property type="project" value="InterPro"/>
</dbReference>
<feature type="transmembrane region" description="Helical" evidence="9">
    <location>
        <begin position="304"/>
        <end position="329"/>
    </location>
</feature>
<feature type="transmembrane region" description="Helical" evidence="9">
    <location>
        <begin position="123"/>
        <end position="142"/>
    </location>
</feature>
<evidence type="ECO:0000259" key="10">
    <source>
        <dbReference type="SMART" id="SM01091"/>
    </source>
</evidence>
<dbReference type="Pfam" id="PF00999">
    <property type="entry name" value="Na_H_Exchanger"/>
    <property type="match status" value="1"/>
</dbReference>
<dbReference type="InterPro" id="IPR006153">
    <property type="entry name" value="Cation/H_exchanger_TM"/>
</dbReference>
<evidence type="ECO:0000256" key="2">
    <source>
        <dbReference type="ARBA" id="ARBA00022448"/>
    </source>
</evidence>
<feature type="transmembrane region" description="Helical" evidence="9">
    <location>
        <begin position="35"/>
        <end position="54"/>
    </location>
</feature>
<feature type="transmembrane region" description="Helical" evidence="9">
    <location>
        <begin position="270"/>
        <end position="292"/>
    </location>
</feature>
<dbReference type="GO" id="GO:0015297">
    <property type="term" value="F:antiporter activity"/>
    <property type="evidence" value="ECO:0007669"/>
    <property type="project" value="UniProtKB-KW"/>
</dbReference>
<feature type="transmembrane region" description="Helical" evidence="9">
    <location>
        <begin position="6"/>
        <end position="28"/>
    </location>
</feature>
<dbReference type="BioCyc" id="RPAL316057:RPD_RS00790-MONOMER"/>
<gene>
    <name evidence="11" type="ordered locus">RPD_0157</name>
</gene>
<feature type="transmembrane region" description="Helical" evidence="9">
    <location>
        <begin position="60"/>
        <end position="77"/>
    </location>
</feature>
<comment type="subcellular location">
    <subcellularLocation>
        <location evidence="1">Cell membrane</location>
        <topology evidence="1">Multi-pass membrane protein</topology>
    </subcellularLocation>
</comment>
<dbReference type="EMBL" id="CP000283">
    <property type="protein sequence ID" value="ABE37397.1"/>
    <property type="molecule type" value="Genomic_DNA"/>
</dbReference>
<dbReference type="NCBIfam" id="NF003716">
    <property type="entry name" value="PRK05326.1-3"/>
    <property type="match status" value="1"/>
</dbReference>
<dbReference type="InterPro" id="IPR036318">
    <property type="entry name" value="FAD-bd_PCMH-like_sf"/>
</dbReference>
<dbReference type="HOGENOM" id="CLU_005912_9_2_5"/>
<dbReference type="KEGG" id="rpd:RPD_0157"/>
<dbReference type="AlphaFoldDB" id="Q13EU2"/>
<evidence type="ECO:0000256" key="8">
    <source>
        <dbReference type="ARBA" id="ARBA00023136"/>
    </source>
</evidence>
<dbReference type="InterPro" id="IPR038770">
    <property type="entry name" value="Na+/solute_symporter_sf"/>
</dbReference>
<keyword evidence="3" id="KW-0050">Antiport</keyword>
<evidence type="ECO:0000256" key="4">
    <source>
        <dbReference type="ARBA" id="ARBA00022475"/>
    </source>
</evidence>
<keyword evidence="2" id="KW-0813">Transport</keyword>
<dbReference type="GO" id="GO:0050660">
    <property type="term" value="F:flavin adenine dinucleotide binding"/>
    <property type="evidence" value="ECO:0007669"/>
    <property type="project" value="InterPro"/>
</dbReference>
<dbReference type="eggNOG" id="COG3263">
    <property type="taxonomic scope" value="Bacteria"/>
</dbReference>
<dbReference type="Pfam" id="PF03471">
    <property type="entry name" value="CorC_HlyC"/>
    <property type="match status" value="1"/>
</dbReference>